<sequence>MNETSDTNLRSHLGKMHQMIEFLYPSQKNQIQPKSKLISIDEKKKLDEAAIEAIVQDSLPFNHFQKSGMKKFLSVIKYGYQGPNRKTVRKRLGILYQQRRAFIKKQLSSVLHISLTTDV</sequence>
<dbReference type="GO" id="GO:0008270">
    <property type="term" value="F:zinc ion binding"/>
    <property type="evidence" value="ECO:0007669"/>
    <property type="project" value="UniProtKB-KW"/>
</dbReference>
<evidence type="ECO:0000256" key="1">
    <source>
        <dbReference type="ARBA" id="ARBA00004123"/>
    </source>
</evidence>
<dbReference type="SUPFAM" id="SSF140996">
    <property type="entry name" value="Hermes dimerisation domain"/>
    <property type="match status" value="1"/>
</dbReference>
<comment type="caution">
    <text evidence="6">The sequence shown here is derived from an EMBL/GenBank/DDBJ whole genome shotgun (WGS) entry which is preliminary data.</text>
</comment>
<reference evidence="6" key="1">
    <citation type="submission" date="2021-02" db="EMBL/GenBank/DDBJ databases">
        <authorList>
            <person name="Nowell W R."/>
        </authorList>
    </citation>
    <scope>NUCLEOTIDE SEQUENCE</scope>
</reference>
<dbReference type="PANTHER" id="PTHR46481">
    <property type="entry name" value="ZINC FINGER BED DOMAIN-CONTAINING PROTEIN 4"/>
    <property type="match status" value="1"/>
</dbReference>
<evidence type="ECO:0000313" key="7">
    <source>
        <dbReference type="Proteomes" id="UP000663848"/>
    </source>
</evidence>
<evidence type="ECO:0000313" key="6">
    <source>
        <dbReference type="EMBL" id="CAF5007601.1"/>
    </source>
</evidence>
<keyword evidence="2" id="KW-0479">Metal-binding</keyword>
<feature type="non-terminal residue" evidence="6">
    <location>
        <position position="119"/>
    </location>
</feature>
<dbReference type="EMBL" id="CAJOBR010034609">
    <property type="protein sequence ID" value="CAF5007601.1"/>
    <property type="molecule type" value="Genomic_DNA"/>
</dbReference>
<keyword evidence="3" id="KW-0863">Zinc-finger</keyword>
<dbReference type="AlphaFoldDB" id="A0A822AYN5"/>
<dbReference type="Proteomes" id="UP000663848">
    <property type="component" value="Unassembled WGS sequence"/>
</dbReference>
<evidence type="ECO:0000256" key="5">
    <source>
        <dbReference type="ARBA" id="ARBA00023242"/>
    </source>
</evidence>
<gene>
    <name evidence="6" type="ORF">QYT958_LOCUS38770</name>
</gene>
<evidence type="ECO:0000256" key="4">
    <source>
        <dbReference type="ARBA" id="ARBA00022833"/>
    </source>
</evidence>
<comment type="subcellular location">
    <subcellularLocation>
        <location evidence="1">Nucleus</location>
    </subcellularLocation>
</comment>
<keyword evidence="5" id="KW-0539">Nucleus</keyword>
<proteinExistence type="predicted"/>
<dbReference type="PANTHER" id="PTHR46481:SF10">
    <property type="entry name" value="ZINC FINGER BED DOMAIN-CONTAINING PROTEIN 39"/>
    <property type="match status" value="1"/>
</dbReference>
<protein>
    <submittedName>
        <fullName evidence="6">Uncharacterized protein</fullName>
    </submittedName>
</protein>
<dbReference type="InterPro" id="IPR052035">
    <property type="entry name" value="ZnF_BED_domain_contain"/>
</dbReference>
<dbReference type="GO" id="GO:0005634">
    <property type="term" value="C:nucleus"/>
    <property type="evidence" value="ECO:0007669"/>
    <property type="project" value="UniProtKB-SubCell"/>
</dbReference>
<organism evidence="6 7">
    <name type="scientific">Rotaria socialis</name>
    <dbReference type="NCBI Taxonomy" id="392032"/>
    <lineage>
        <taxon>Eukaryota</taxon>
        <taxon>Metazoa</taxon>
        <taxon>Spiralia</taxon>
        <taxon>Gnathifera</taxon>
        <taxon>Rotifera</taxon>
        <taxon>Eurotatoria</taxon>
        <taxon>Bdelloidea</taxon>
        <taxon>Philodinida</taxon>
        <taxon>Philodinidae</taxon>
        <taxon>Rotaria</taxon>
    </lineage>
</organism>
<evidence type="ECO:0000256" key="3">
    <source>
        <dbReference type="ARBA" id="ARBA00022771"/>
    </source>
</evidence>
<evidence type="ECO:0000256" key="2">
    <source>
        <dbReference type="ARBA" id="ARBA00022723"/>
    </source>
</evidence>
<keyword evidence="4" id="KW-0862">Zinc</keyword>
<accession>A0A822AYN5</accession>
<name>A0A822AYN5_9BILA</name>